<protein>
    <submittedName>
        <fullName evidence="1">Uncharacterized protein</fullName>
    </submittedName>
</protein>
<evidence type="ECO:0000313" key="2">
    <source>
        <dbReference type="Proteomes" id="UP001165085"/>
    </source>
</evidence>
<organism evidence="1 2">
    <name type="scientific">Triparma strigata</name>
    <dbReference type="NCBI Taxonomy" id="1606541"/>
    <lineage>
        <taxon>Eukaryota</taxon>
        <taxon>Sar</taxon>
        <taxon>Stramenopiles</taxon>
        <taxon>Ochrophyta</taxon>
        <taxon>Bolidophyceae</taxon>
        <taxon>Parmales</taxon>
        <taxon>Triparmaceae</taxon>
        <taxon>Triparma</taxon>
    </lineage>
</organism>
<dbReference type="EMBL" id="BRXY01000273">
    <property type="protein sequence ID" value="GMH82765.1"/>
    <property type="molecule type" value="Genomic_DNA"/>
</dbReference>
<gene>
    <name evidence="1" type="ORF">TrST_g4734</name>
</gene>
<name>A0A9W7BAV2_9STRA</name>
<comment type="caution">
    <text evidence="1">The sequence shown here is derived from an EMBL/GenBank/DDBJ whole genome shotgun (WGS) entry which is preliminary data.</text>
</comment>
<proteinExistence type="predicted"/>
<dbReference type="Proteomes" id="UP001165085">
    <property type="component" value="Unassembled WGS sequence"/>
</dbReference>
<dbReference type="OrthoDB" id="204645at2759"/>
<keyword evidence="2" id="KW-1185">Reference proteome</keyword>
<sequence length="287" mass="33058">MTFAKAMGLDDREFKPRGQTRDAIFKEVLLDYEPYDHSKDEMKRRRNMGFAVDKVGRNQSERFYGTAWRGCANLTPTNLPDNPTAYMKPGNLLKKKTFATSVFDSKSDRLTTTDGFRLNLMNVPRSKSAVNQKLGPGTYGAVKSKAFLKSQGFILDNVEHKSSSFQAPSRRQRECDTWDVFRTSNLLKKSQEGAKKAATNSPESKYSIYKLIKPTSSTDFLKECEVDDKFHSYLKRTIKGEETEEEAKVRAEVWKNFKGREEVEERRRRLDSQELLLTEEITEDDDI</sequence>
<dbReference type="AlphaFoldDB" id="A0A9W7BAV2"/>
<accession>A0A9W7BAV2</accession>
<reference evidence="2" key="1">
    <citation type="journal article" date="2023" name="Commun. Biol.">
        <title>Genome analysis of Parmales, the sister group of diatoms, reveals the evolutionary specialization of diatoms from phago-mixotrophs to photoautotrophs.</title>
        <authorList>
            <person name="Ban H."/>
            <person name="Sato S."/>
            <person name="Yoshikawa S."/>
            <person name="Yamada K."/>
            <person name="Nakamura Y."/>
            <person name="Ichinomiya M."/>
            <person name="Sato N."/>
            <person name="Blanc-Mathieu R."/>
            <person name="Endo H."/>
            <person name="Kuwata A."/>
            <person name="Ogata H."/>
        </authorList>
    </citation>
    <scope>NUCLEOTIDE SEQUENCE [LARGE SCALE GENOMIC DNA]</scope>
    <source>
        <strain evidence="2">NIES 3701</strain>
    </source>
</reference>
<evidence type="ECO:0000313" key="1">
    <source>
        <dbReference type="EMBL" id="GMH82765.1"/>
    </source>
</evidence>